<organism evidence="2">
    <name type="scientific">Cyprideis torosa</name>
    <dbReference type="NCBI Taxonomy" id="163714"/>
    <lineage>
        <taxon>Eukaryota</taxon>
        <taxon>Metazoa</taxon>
        <taxon>Ecdysozoa</taxon>
        <taxon>Arthropoda</taxon>
        <taxon>Crustacea</taxon>
        <taxon>Oligostraca</taxon>
        <taxon>Ostracoda</taxon>
        <taxon>Podocopa</taxon>
        <taxon>Podocopida</taxon>
        <taxon>Cytherocopina</taxon>
        <taxon>Cytheroidea</taxon>
        <taxon>Cytherideidae</taxon>
        <taxon>Cyprideis</taxon>
    </lineage>
</organism>
<gene>
    <name evidence="2" type="ORF">CTOB1V02_LOCUS12651</name>
</gene>
<feature type="compositionally biased region" description="Basic and acidic residues" evidence="1">
    <location>
        <begin position="48"/>
        <end position="58"/>
    </location>
</feature>
<evidence type="ECO:0000256" key="1">
    <source>
        <dbReference type="SAM" id="MobiDB-lite"/>
    </source>
</evidence>
<reference evidence="2" key="1">
    <citation type="submission" date="2020-11" db="EMBL/GenBank/DDBJ databases">
        <authorList>
            <person name="Tran Van P."/>
        </authorList>
    </citation>
    <scope>NUCLEOTIDE SEQUENCE</scope>
</reference>
<protein>
    <submittedName>
        <fullName evidence="2">Uncharacterized protein</fullName>
    </submittedName>
</protein>
<accession>A0A7R8WQA7</accession>
<feature type="region of interest" description="Disordered" evidence="1">
    <location>
        <begin position="42"/>
        <end position="73"/>
    </location>
</feature>
<sequence>MFTFCSAVKFRRFYCPEIARTPGRTRFLTEADSKFLTDSDFGFSTDSESGRKKGRPSENDGVTRPLLWPIDRPPPGKALSWTPLQSSCDLRFQNITSADCRVHPIFDLRQVGLSHNGKMHTFSARERGITDRHPATAKGTKPQIFDEK</sequence>
<dbReference type="EMBL" id="OB670057">
    <property type="protein sequence ID" value="CAD7234835.1"/>
    <property type="molecule type" value="Genomic_DNA"/>
</dbReference>
<proteinExistence type="predicted"/>
<dbReference type="AlphaFoldDB" id="A0A7R8WQA7"/>
<name>A0A7R8WQA7_9CRUS</name>
<evidence type="ECO:0000313" key="2">
    <source>
        <dbReference type="EMBL" id="CAD7234835.1"/>
    </source>
</evidence>